<keyword evidence="3" id="KW-1185">Reference proteome</keyword>
<dbReference type="PANTHER" id="PTHR34482:SF36">
    <property type="entry name" value="RETROTRANSPOSON GAG DOMAIN-CONTAINING PROTEIN"/>
    <property type="match status" value="1"/>
</dbReference>
<dbReference type="Proteomes" id="UP000325315">
    <property type="component" value="Unassembled WGS sequence"/>
</dbReference>
<sequence>MSKRFEDGLNEDIKFFIAVLELKELVVLVDRACKPEELVKEKRKAEWSLSSSKKPREFSTQSATSTEFSSRNKVKQYLGNKAQTTSVASVGNIRSNRPECPQCSIRHPVECKAHENSCFKCDSPDHFIKDCLEMMKEEKTQNTRSGSMVRGRPQRNLGSGASGRGNPKEQAARPEGRAPARTYAIHAHE</sequence>
<reference evidence="3" key="1">
    <citation type="journal article" date="2019" name="Plant Biotechnol. J.">
        <title>Genome sequencing of the Australian wild diploid species Gossypium australe highlights disease resistance and delayed gland morphogenesis.</title>
        <authorList>
            <person name="Cai Y."/>
            <person name="Cai X."/>
            <person name="Wang Q."/>
            <person name="Wang P."/>
            <person name="Zhang Y."/>
            <person name="Cai C."/>
            <person name="Xu Y."/>
            <person name="Wang K."/>
            <person name="Zhou Z."/>
            <person name="Wang C."/>
            <person name="Geng S."/>
            <person name="Li B."/>
            <person name="Dong Q."/>
            <person name="Hou Y."/>
            <person name="Wang H."/>
            <person name="Ai P."/>
            <person name="Liu Z."/>
            <person name="Yi F."/>
            <person name="Sun M."/>
            <person name="An G."/>
            <person name="Cheng J."/>
            <person name="Zhang Y."/>
            <person name="Shi Q."/>
            <person name="Xie Y."/>
            <person name="Shi X."/>
            <person name="Chang Y."/>
            <person name="Huang F."/>
            <person name="Chen Y."/>
            <person name="Hong S."/>
            <person name="Mi L."/>
            <person name="Sun Q."/>
            <person name="Zhang L."/>
            <person name="Zhou B."/>
            <person name="Peng R."/>
            <person name="Zhang X."/>
            <person name="Liu F."/>
        </authorList>
    </citation>
    <scope>NUCLEOTIDE SEQUENCE [LARGE SCALE GENOMIC DNA]</scope>
    <source>
        <strain evidence="3">cv. PA1801</strain>
    </source>
</reference>
<comment type="caution">
    <text evidence="2">The sequence shown here is derived from an EMBL/GenBank/DDBJ whole genome shotgun (WGS) entry which is preliminary data.</text>
</comment>
<gene>
    <name evidence="2" type="ORF">EPI10_021194</name>
</gene>
<dbReference type="AlphaFoldDB" id="A0A5B6WFX9"/>
<dbReference type="PANTHER" id="PTHR34482">
    <property type="entry name" value="DNA DAMAGE-INDUCIBLE PROTEIN 1-LIKE"/>
    <property type="match status" value="1"/>
</dbReference>
<feature type="region of interest" description="Disordered" evidence="1">
    <location>
        <begin position="138"/>
        <end position="189"/>
    </location>
</feature>
<evidence type="ECO:0000256" key="1">
    <source>
        <dbReference type="SAM" id="MobiDB-lite"/>
    </source>
</evidence>
<accession>A0A5B6WFX9</accession>
<dbReference type="EMBL" id="SMMG02000003">
    <property type="protein sequence ID" value="KAA3480781.1"/>
    <property type="molecule type" value="Genomic_DNA"/>
</dbReference>
<name>A0A5B6WFX9_9ROSI</name>
<evidence type="ECO:0000313" key="3">
    <source>
        <dbReference type="Proteomes" id="UP000325315"/>
    </source>
</evidence>
<dbReference type="Gene3D" id="4.10.60.10">
    <property type="entry name" value="Zinc finger, CCHC-type"/>
    <property type="match status" value="1"/>
</dbReference>
<organism evidence="2 3">
    <name type="scientific">Gossypium australe</name>
    <dbReference type="NCBI Taxonomy" id="47621"/>
    <lineage>
        <taxon>Eukaryota</taxon>
        <taxon>Viridiplantae</taxon>
        <taxon>Streptophyta</taxon>
        <taxon>Embryophyta</taxon>
        <taxon>Tracheophyta</taxon>
        <taxon>Spermatophyta</taxon>
        <taxon>Magnoliopsida</taxon>
        <taxon>eudicotyledons</taxon>
        <taxon>Gunneridae</taxon>
        <taxon>Pentapetalae</taxon>
        <taxon>rosids</taxon>
        <taxon>malvids</taxon>
        <taxon>Malvales</taxon>
        <taxon>Malvaceae</taxon>
        <taxon>Malvoideae</taxon>
        <taxon>Gossypium</taxon>
    </lineage>
</organism>
<feature type="compositionally biased region" description="Polar residues" evidence="1">
    <location>
        <begin position="48"/>
        <end position="65"/>
    </location>
</feature>
<proteinExistence type="predicted"/>
<protein>
    <submittedName>
        <fullName evidence="2">Gag-Pol polyprotein</fullName>
    </submittedName>
</protein>
<evidence type="ECO:0000313" key="2">
    <source>
        <dbReference type="EMBL" id="KAA3480781.1"/>
    </source>
</evidence>
<feature type="region of interest" description="Disordered" evidence="1">
    <location>
        <begin position="41"/>
        <end position="65"/>
    </location>
</feature>
<dbReference type="OrthoDB" id="1300414at2759"/>
<feature type="compositionally biased region" description="Basic and acidic residues" evidence="1">
    <location>
        <begin position="166"/>
        <end position="178"/>
    </location>
</feature>